<gene>
    <name evidence="16" type="ORF">HGM15179_004182</name>
</gene>
<organism evidence="16 17">
    <name type="scientific">Zosterops borbonicus</name>
    <dbReference type="NCBI Taxonomy" id="364589"/>
    <lineage>
        <taxon>Eukaryota</taxon>
        <taxon>Metazoa</taxon>
        <taxon>Chordata</taxon>
        <taxon>Craniata</taxon>
        <taxon>Vertebrata</taxon>
        <taxon>Euteleostomi</taxon>
        <taxon>Archelosauria</taxon>
        <taxon>Archosauria</taxon>
        <taxon>Dinosauria</taxon>
        <taxon>Saurischia</taxon>
        <taxon>Theropoda</taxon>
        <taxon>Coelurosauria</taxon>
        <taxon>Aves</taxon>
        <taxon>Neognathae</taxon>
        <taxon>Neoaves</taxon>
        <taxon>Telluraves</taxon>
        <taxon>Australaves</taxon>
        <taxon>Passeriformes</taxon>
        <taxon>Sylvioidea</taxon>
        <taxon>Zosteropidae</taxon>
        <taxon>Zosterops</taxon>
    </lineage>
</organism>
<comment type="subunit">
    <text evidence="11">Interacts with PGAP2/FRAG1.</text>
</comment>
<dbReference type="Gene3D" id="3.60.10.10">
    <property type="entry name" value="Endonuclease/exonuclease/phosphatase"/>
    <property type="match status" value="1"/>
</dbReference>
<evidence type="ECO:0000256" key="13">
    <source>
        <dbReference type="SAM" id="MobiDB-lite"/>
    </source>
</evidence>
<keyword evidence="17" id="KW-1185">Reference proteome</keyword>
<protein>
    <recommendedName>
        <fullName evidence="12">DCN1-like protein</fullName>
    </recommendedName>
    <alternativeName>
        <fullName evidence="12">Defective in cullin neddylation protein 1-like protein</fullName>
    </alternativeName>
</protein>
<keyword evidence="3" id="KW-0337">GPI-anchor biosynthesis</keyword>
<evidence type="ECO:0000256" key="14">
    <source>
        <dbReference type="SAM" id="Phobius"/>
    </source>
</evidence>
<comment type="caution">
    <text evidence="16">The sequence shown here is derived from an EMBL/GenBank/DDBJ whole genome shotgun (WGS) entry which is preliminary data.</text>
</comment>
<keyword evidence="7" id="KW-0325">Glycoprotein</keyword>
<dbReference type="InterPro" id="IPR005176">
    <property type="entry name" value="PONY_dom"/>
</dbReference>
<evidence type="ECO:0000256" key="2">
    <source>
        <dbReference type="ARBA" id="ARBA00004141"/>
    </source>
</evidence>
<dbReference type="Pfam" id="PF23226">
    <property type="entry name" value="Exo_endo_phos_PGAP2IP"/>
    <property type="match status" value="1"/>
</dbReference>
<feature type="transmembrane region" description="Helical" evidence="14">
    <location>
        <begin position="304"/>
        <end position="326"/>
    </location>
</feature>
<dbReference type="Pfam" id="PF23022">
    <property type="entry name" value="6TM_1st_PGAP2IP"/>
    <property type="match status" value="1"/>
</dbReference>
<dbReference type="InterPro" id="IPR053912">
    <property type="entry name" value="PGAP2IP_TM_1nd"/>
</dbReference>
<comment type="function">
    <text evidence="9">Involved in lipid remodeling during GPI-anchor maturation.</text>
</comment>
<dbReference type="GO" id="GO:0045116">
    <property type="term" value="P:protein neddylation"/>
    <property type="evidence" value="ECO:0007669"/>
    <property type="project" value="TreeGrafter"/>
</dbReference>
<dbReference type="SUPFAM" id="SSF56219">
    <property type="entry name" value="DNase I-like"/>
    <property type="match status" value="1"/>
</dbReference>
<comment type="similarity">
    <text evidence="10">Belongs to the PGAP2IP family.</text>
</comment>
<evidence type="ECO:0000256" key="9">
    <source>
        <dbReference type="ARBA" id="ARBA00058459"/>
    </source>
</evidence>
<evidence type="ECO:0000256" key="12">
    <source>
        <dbReference type="RuleBase" id="RU363131"/>
    </source>
</evidence>
<dbReference type="InterPro" id="IPR042460">
    <property type="entry name" value="DCN1-like_PONY"/>
</dbReference>
<evidence type="ECO:0000256" key="7">
    <source>
        <dbReference type="ARBA" id="ARBA00023180"/>
    </source>
</evidence>
<dbReference type="InterPro" id="IPR057315">
    <property type="entry name" value="Exo_endo_phos_PGAP2IP_C"/>
</dbReference>
<reference evidence="16" key="1">
    <citation type="submission" date="2019-04" db="EMBL/GenBank/DDBJ databases">
        <title>Genome assembly of Zosterops borbonicus 15179.</title>
        <authorList>
            <person name="Leroy T."/>
            <person name="Anselmetti Y."/>
            <person name="Tilak M.-K."/>
            <person name="Nabholz B."/>
        </authorList>
    </citation>
    <scope>NUCLEOTIDE SEQUENCE</scope>
    <source>
        <strain evidence="16">HGM_15179</strain>
        <tissue evidence="16">Muscle</tissue>
    </source>
</reference>
<feature type="region of interest" description="Disordered" evidence="13">
    <location>
        <begin position="757"/>
        <end position="784"/>
    </location>
</feature>
<proteinExistence type="inferred from homology"/>
<evidence type="ECO:0000256" key="4">
    <source>
        <dbReference type="ARBA" id="ARBA00022692"/>
    </source>
</evidence>
<keyword evidence="6 14" id="KW-0472">Membrane</keyword>
<dbReference type="OrthoDB" id="68581at2759"/>
<dbReference type="GO" id="GO:0032182">
    <property type="term" value="F:ubiquitin-like protein binding"/>
    <property type="evidence" value="ECO:0007669"/>
    <property type="project" value="TreeGrafter"/>
</dbReference>
<dbReference type="GO" id="GO:0016020">
    <property type="term" value="C:membrane"/>
    <property type="evidence" value="ECO:0007669"/>
    <property type="project" value="UniProtKB-SubCell"/>
</dbReference>
<dbReference type="GO" id="GO:0005634">
    <property type="term" value="C:nucleus"/>
    <property type="evidence" value="ECO:0007669"/>
    <property type="project" value="UniProtKB-SubCell"/>
</dbReference>
<feature type="domain" description="DCUN1" evidence="15">
    <location>
        <begin position="807"/>
        <end position="993"/>
    </location>
</feature>
<dbReference type="Pfam" id="PF03556">
    <property type="entry name" value="Cullin_binding"/>
    <property type="match status" value="1"/>
</dbReference>
<dbReference type="PANTHER" id="PTHR12281">
    <property type="entry name" value="RP42 RELATED"/>
    <property type="match status" value="1"/>
</dbReference>
<feature type="transmembrane region" description="Helical" evidence="14">
    <location>
        <begin position="48"/>
        <end position="75"/>
    </location>
</feature>
<dbReference type="InterPro" id="IPR014764">
    <property type="entry name" value="DCN-prot"/>
</dbReference>
<feature type="transmembrane region" description="Helical" evidence="14">
    <location>
        <begin position="139"/>
        <end position="159"/>
    </location>
</feature>
<dbReference type="FunFam" id="3.60.10.10:FF:000021">
    <property type="entry name" value="PGAP2-interacting protein isoform A"/>
    <property type="match status" value="1"/>
</dbReference>
<feature type="transmembrane region" description="Helical" evidence="14">
    <location>
        <begin position="112"/>
        <end position="132"/>
    </location>
</feature>
<dbReference type="InterPro" id="IPR053911">
    <property type="entry name" value="PGAP2IP_TM_2nd"/>
</dbReference>
<dbReference type="GO" id="GO:0097602">
    <property type="term" value="F:cullin family protein binding"/>
    <property type="evidence" value="ECO:0007669"/>
    <property type="project" value="TreeGrafter"/>
</dbReference>
<evidence type="ECO:0000256" key="6">
    <source>
        <dbReference type="ARBA" id="ARBA00023136"/>
    </source>
</evidence>
<evidence type="ECO:0000256" key="10">
    <source>
        <dbReference type="ARBA" id="ARBA00060979"/>
    </source>
</evidence>
<dbReference type="Gene3D" id="1.10.238.200">
    <property type="entry name" value="Cullin, PONY binding domain"/>
    <property type="match status" value="1"/>
</dbReference>
<feature type="transmembrane region" description="Helical" evidence="14">
    <location>
        <begin position="413"/>
        <end position="430"/>
    </location>
</feature>
<keyword evidence="5 14" id="KW-1133">Transmembrane helix</keyword>
<feature type="transmembrane region" description="Helical" evidence="14">
    <location>
        <begin position="165"/>
        <end position="184"/>
    </location>
</feature>
<keyword evidence="4 14" id="KW-0812">Transmembrane</keyword>
<dbReference type="AlphaFoldDB" id="A0A8K1GR83"/>
<evidence type="ECO:0000256" key="11">
    <source>
        <dbReference type="ARBA" id="ARBA00063490"/>
    </source>
</evidence>
<evidence type="ECO:0000256" key="8">
    <source>
        <dbReference type="ARBA" id="ARBA00023242"/>
    </source>
</evidence>
<dbReference type="GO" id="GO:0031624">
    <property type="term" value="F:ubiquitin conjugating enzyme binding"/>
    <property type="evidence" value="ECO:0007669"/>
    <property type="project" value="TreeGrafter"/>
</dbReference>
<dbReference type="Pfam" id="PF23021">
    <property type="entry name" value="6TM_2nd_PGAP2IP"/>
    <property type="match status" value="1"/>
</dbReference>
<dbReference type="GO" id="GO:0006506">
    <property type="term" value="P:GPI anchor biosynthetic process"/>
    <property type="evidence" value="ECO:0007669"/>
    <property type="project" value="UniProtKB-KW"/>
</dbReference>
<name>A0A8K1GR83_9PASS</name>
<dbReference type="FunFam" id="1.10.238.200:FF:000002">
    <property type="entry name" value="DCN1-like protein"/>
    <property type="match status" value="1"/>
</dbReference>
<accession>A0A8K1GR83</accession>
<evidence type="ECO:0000313" key="16">
    <source>
        <dbReference type="EMBL" id="TRZ22873.1"/>
    </source>
</evidence>
<keyword evidence="8" id="KW-0539">Nucleus</keyword>
<dbReference type="PANTHER" id="PTHR12281:SF8">
    <property type="entry name" value="DCN1-LIKE PROTEIN 4"/>
    <property type="match status" value="1"/>
</dbReference>
<dbReference type="PROSITE" id="PS51229">
    <property type="entry name" value="DCUN1"/>
    <property type="match status" value="1"/>
</dbReference>
<dbReference type="Gene3D" id="1.10.238.10">
    <property type="entry name" value="EF-hand"/>
    <property type="match status" value="1"/>
</dbReference>
<evidence type="ECO:0000256" key="5">
    <source>
        <dbReference type="ARBA" id="ARBA00022989"/>
    </source>
</evidence>
<dbReference type="Proteomes" id="UP000796761">
    <property type="component" value="Unassembled WGS sequence"/>
</dbReference>
<feature type="transmembrane region" description="Helical" evidence="14">
    <location>
        <begin position="214"/>
        <end position="233"/>
    </location>
</feature>
<dbReference type="EMBL" id="SWJQ01000086">
    <property type="protein sequence ID" value="TRZ22873.1"/>
    <property type="molecule type" value="Genomic_DNA"/>
</dbReference>
<feature type="transmembrane region" description="Helical" evidence="14">
    <location>
        <begin position="338"/>
        <end position="357"/>
    </location>
</feature>
<feature type="transmembrane region" description="Helical" evidence="14">
    <location>
        <begin position="272"/>
        <end position="297"/>
    </location>
</feature>
<evidence type="ECO:0000256" key="3">
    <source>
        <dbReference type="ARBA" id="ARBA00022502"/>
    </source>
</evidence>
<dbReference type="GO" id="GO:0000151">
    <property type="term" value="C:ubiquitin ligase complex"/>
    <property type="evidence" value="ECO:0007669"/>
    <property type="project" value="TreeGrafter"/>
</dbReference>
<sequence>MRYKNSEHAKKIPFSNFLTEIQKAFLARVCVNEGYISWSLYHALPPMIYYFPLQTLALTGLEVFAVAFFSPIFLTIGPFWRLANKEYVLAFLRLAMVGSLASYHAPNATIRLLILAAGVSSSLLVQTVTWWSGNSLQRFIRIWGFMLGKIMLLVLRILYTSLNPVWSSQVANTVILTIGFVAAVEQIRSSGDKRKQETNKTGNVVKETALHPHWFLSGTAFGSLMFLTLWIFGEVSLISRWAVSGHPHTGPDPNPYGGTVLLGLAHGLMLSFWSWSSVISFAFFLIGLASSAGLLYLHTWSAAVAGNILGIFTMCVWPQLAGRFVSCLHPGKAMSTAMFAYVLELFFCVWCTAYKFVPGGVYIRESSHLLLGFIMLCIGVDFLTGPKKDLSSVFEVKSNQKPFFKRSKNCIKLLLWLFVGVGLLGLGLRYKTYQRKLGQGLPKRDFSAMIWPFRFGYDNEGWSNLEGSANLLNHTEADFITIIESDASKPFIGNHDPTMWLGERLGFYTDFGPSTRDHTWGIMALSRYPIVKSTHHLLPSPEGEIAPAISLTVNFTGKLVDFVVAHFGNEEEDLDRKLQAIAVSKLLKTSSKQVVFLGYITSAPGSRDYTELIKNGNVQDIDSTDRDRWCSYIMYRGVIRLGYARISHAGLSDSEVQMAKFRIPDDVDSYVDNDRIVTDPSQVPEDIHFSPSLQKQLVLAPALHSALSSLIYFQHALMLALMHIQPQNLTEDVGQDDHQTGESLSKIRRIGSLRSCSSSDCFSKVMPPRKKRRPAAGDDLSAKKSRHDGMYRKYDSTRIKAEEEEVFSSKRCLEWFYEYAGTDDIVGPEGMEKFCEDIGVEPENVVMLVLAWKLDAQNMGYFTLQEWLKGMTSLQCDTTEKLRNSLDYLRSLLNEPTNFKLIYRYAFDFAREKDQRSLDINTAKCMLGLLLGKAWSLFPVFHQFLEQSKYKVINKDQWCNVLEFSRTINLDLSNYDEDGAWPVLLDEFVECLLAHKVLLEKLLIYGLDEQIGGLKTENRRAQRLVVCRAKSHWKPVTSALPPGLELGPVLFNGFITNLGDGAQCLLSRFADMTELEVKDGKLEDHTAFQWDLNMLEKWPDLNYMSFIQEKCQVLQLGRNNPLH</sequence>
<evidence type="ECO:0000313" key="17">
    <source>
        <dbReference type="Proteomes" id="UP000796761"/>
    </source>
</evidence>
<evidence type="ECO:0000256" key="1">
    <source>
        <dbReference type="ARBA" id="ARBA00004123"/>
    </source>
</evidence>
<comment type="subcellular location">
    <subcellularLocation>
        <location evidence="2">Membrane</location>
        <topology evidence="2">Multi-pass membrane protein</topology>
    </subcellularLocation>
    <subcellularLocation>
        <location evidence="1">Nucleus</location>
    </subcellularLocation>
</comment>
<evidence type="ECO:0000259" key="15">
    <source>
        <dbReference type="PROSITE" id="PS51229"/>
    </source>
</evidence>
<dbReference type="FunFam" id="1.10.238.10:FF:000041">
    <property type="entry name" value="DCN1-like protein"/>
    <property type="match status" value="1"/>
</dbReference>
<dbReference type="InterPro" id="IPR036691">
    <property type="entry name" value="Endo/exonu/phosph_ase_sf"/>
</dbReference>